<name>A0AAW2YBL9_9LAMI</name>
<gene>
    <name evidence="1" type="ORF">Slati_0173100</name>
</gene>
<reference evidence="1" key="2">
    <citation type="journal article" date="2024" name="Plant">
        <title>Genomic evolution and insights into agronomic trait innovations of Sesamum species.</title>
        <authorList>
            <person name="Miao H."/>
            <person name="Wang L."/>
            <person name="Qu L."/>
            <person name="Liu H."/>
            <person name="Sun Y."/>
            <person name="Le M."/>
            <person name="Wang Q."/>
            <person name="Wei S."/>
            <person name="Zheng Y."/>
            <person name="Lin W."/>
            <person name="Duan Y."/>
            <person name="Cao H."/>
            <person name="Xiong S."/>
            <person name="Wang X."/>
            <person name="Wei L."/>
            <person name="Li C."/>
            <person name="Ma Q."/>
            <person name="Ju M."/>
            <person name="Zhao R."/>
            <person name="Li G."/>
            <person name="Mu C."/>
            <person name="Tian Q."/>
            <person name="Mei H."/>
            <person name="Zhang T."/>
            <person name="Gao T."/>
            <person name="Zhang H."/>
        </authorList>
    </citation>
    <scope>NUCLEOTIDE SEQUENCE</scope>
    <source>
        <strain evidence="1">KEN1</strain>
    </source>
</reference>
<dbReference type="EMBL" id="JACGWN010000001">
    <property type="protein sequence ID" value="KAL0462855.1"/>
    <property type="molecule type" value="Genomic_DNA"/>
</dbReference>
<reference evidence="1" key="1">
    <citation type="submission" date="2020-06" db="EMBL/GenBank/DDBJ databases">
        <authorList>
            <person name="Li T."/>
            <person name="Hu X."/>
            <person name="Zhang T."/>
            <person name="Song X."/>
            <person name="Zhang H."/>
            <person name="Dai N."/>
            <person name="Sheng W."/>
            <person name="Hou X."/>
            <person name="Wei L."/>
        </authorList>
    </citation>
    <scope>NUCLEOTIDE SEQUENCE</scope>
    <source>
        <strain evidence="1">KEN1</strain>
        <tissue evidence="1">Leaf</tissue>
    </source>
</reference>
<sequence>MKLGVGSHPGPGVYAYYLRSCYSKLFDIRTSYPIRSTTVATASLNITHLQVHRRYLCHVMTGDGSSSWNSPSSLHTPTAPDKAYDDHVWDTIISCTDPRYNHRV</sequence>
<protein>
    <submittedName>
        <fullName evidence="1">Uncharacterized protein</fullName>
    </submittedName>
</protein>
<accession>A0AAW2YBL9</accession>
<evidence type="ECO:0000313" key="1">
    <source>
        <dbReference type="EMBL" id="KAL0462855.1"/>
    </source>
</evidence>
<organism evidence="1">
    <name type="scientific">Sesamum latifolium</name>
    <dbReference type="NCBI Taxonomy" id="2727402"/>
    <lineage>
        <taxon>Eukaryota</taxon>
        <taxon>Viridiplantae</taxon>
        <taxon>Streptophyta</taxon>
        <taxon>Embryophyta</taxon>
        <taxon>Tracheophyta</taxon>
        <taxon>Spermatophyta</taxon>
        <taxon>Magnoliopsida</taxon>
        <taxon>eudicotyledons</taxon>
        <taxon>Gunneridae</taxon>
        <taxon>Pentapetalae</taxon>
        <taxon>asterids</taxon>
        <taxon>lamiids</taxon>
        <taxon>Lamiales</taxon>
        <taxon>Pedaliaceae</taxon>
        <taxon>Sesamum</taxon>
    </lineage>
</organism>
<proteinExistence type="predicted"/>
<dbReference type="AlphaFoldDB" id="A0AAW2YBL9"/>
<comment type="caution">
    <text evidence="1">The sequence shown here is derived from an EMBL/GenBank/DDBJ whole genome shotgun (WGS) entry which is preliminary data.</text>
</comment>